<feature type="domain" description="Helicase HerA central" evidence="1">
    <location>
        <begin position="121"/>
        <end position="352"/>
    </location>
</feature>
<dbReference type="InterPro" id="IPR027417">
    <property type="entry name" value="P-loop_NTPase"/>
</dbReference>
<dbReference type="CDD" id="cd01127">
    <property type="entry name" value="TrwB_TraG_TraD_VirD4"/>
    <property type="match status" value="1"/>
</dbReference>
<gene>
    <name evidence="2" type="ORF">CKO28_01910</name>
</gene>
<protein>
    <recommendedName>
        <fullName evidence="1">Helicase HerA central domain-containing protein</fullName>
    </recommendedName>
</protein>
<evidence type="ECO:0000313" key="2">
    <source>
        <dbReference type="EMBL" id="MBK1666798.1"/>
    </source>
</evidence>
<dbReference type="RefSeq" id="WP_200338857.1">
    <property type="nucleotide sequence ID" value="NZ_NRRL01000002.1"/>
</dbReference>
<dbReference type="Pfam" id="PF01935">
    <property type="entry name" value="DUF87"/>
    <property type="match status" value="1"/>
</dbReference>
<dbReference type="EMBL" id="NRRL01000002">
    <property type="protein sequence ID" value="MBK1666798.1"/>
    <property type="molecule type" value="Genomic_DNA"/>
</dbReference>
<keyword evidence="3" id="KW-1185">Reference proteome</keyword>
<sequence length="532" mass="57850">MTTQLGRIVAVAGAGVTVKLTPDEHGASAAQIQALVRVEAAQSVVFASVRELRVDARAAGDTQIAELELIGEQARTPARGLHPFQRGVVHFPALGDAVHEAAAEDWRRVYMPDTGAKQMRLGDLDRDGTLPAILLSDELLSKHFAILGTTGSGKSCSVAVLLRQLLDGHPNGHVILLDPHNEYQAAFGDRCVLVNPQSMSLPYWLLNMEEMIELYCSPDAAQRELESDILKRAVMAAKQAFHGAEQTHITVDTPVPFRLTTVVQHIDREMGQINKGSDSLPFLRLKARIETLRSDARFAFMFGQISVQDTMADILSRVLRIPVAGKPITIVDLSAVPVEIVDAVVSLLARMIFDFAVWGGPGAEVPILLVCEEAHRYIPNEPDGGFQPTLKALSRIAKEGRKYGISLGLVTQRPSELSETILSQCGTLFALRMSNDRDQAFVQRALPDGARGLFAALPALSNREAVVVGEAAAVPMRMRFAELPADARPRAGQANFAAAWQKDDPGREVLDGVIARWRRQDRKAGTPRAAAE</sequence>
<name>A0ABS1DB26_9PROT</name>
<comment type="caution">
    <text evidence="2">The sequence shown here is derived from an EMBL/GenBank/DDBJ whole genome shotgun (WGS) entry which is preliminary data.</text>
</comment>
<dbReference type="PANTHER" id="PTHR42957:SF1">
    <property type="entry name" value="HELICASE MJ1565-RELATED"/>
    <property type="match status" value="1"/>
</dbReference>
<dbReference type="Gene3D" id="3.40.50.300">
    <property type="entry name" value="P-loop containing nucleotide triphosphate hydrolases"/>
    <property type="match status" value="2"/>
</dbReference>
<proteinExistence type="predicted"/>
<evidence type="ECO:0000313" key="3">
    <source>
        <dbReference type="Proteomes" id="UP001296873"/>
    </source>
</evidence>
<dbReference type="InterPro" id="IPR008571">
    <property type="entry name" value="HerA-like"/>
</dbReference>
<dbReference type="Proteomes" id="UP001296873">
    <property type="component" value="Unassembled WGS sequence"/>
</dbReference>
<evidence type="ECO:0000259" key="1">
    <source>
        <dbReference type="Pfam" id="PF01935"/>
    </source>
</evidence>
<dbReference type="InterPro" id="IPR002789">
    <property type="entry name" value="HerA_central"/>
</dbReference>
<dbReference type="PANTHER" id="PTHR42957">
    <property type="entry name" value="HELICASE MJ1565-RELATED"/>
    <property type="match status" value="1"/>
</dbReference>
<accession>A0ABS1DB26</accession>
<organism evidence="2 3">
    <name type="scientific">Rhodovibrio sodomensis</name>
    <dbReference type="NCBI Taxonomy" id="1088"/>
    <lineage>
        <taxon>Bacteria</taxon>
        <taxon>Pseudomonadati</taxon>
        <taxon>Pseudomonadota</taxon>
        <taxon>Alphaproteobacteria</taxon>
        <taxon>Rhodospirillales</taxon>
        <taxon>Rhodovibrionaceae</taxon>
        <taxon>Rhodovibrio</taxon>
    </lineage>
</organism>
<dbReference type="SUPFAM" id="SSF52540">
    <property type="entry name" value="P-loop containing nucleoside triphosphate hydrolases"/>
    <property type="match status" value="1"/>
</dbReference>
<reference evidence="2 3" key="1">
    <citation type="journal article" date="2020" name="Microorganisms">
        <title>Osmotic Adaptation and Compatible Solute Biosynthesis of Phototrophic Bacteria as Revealed from Genome Analyses.</title>
        <authorList>
            <person name="Imhoff J.F."/>
            <person name="Rahn T."/>
            <person name="Kunzel S."/>
            <person name="Keller A."/>
            <person name="Neulinger S.C."/>
        </authorList>
    </citation>
    <scope>NUCLEOTIDE SEQUENCE [LARGE SCALE GENOMIC DNA]</scope>
    <source>
        <strain evidence="2 3">DSM 9895</strain>
    </source>
</reference>